<dbReference type="GeneID" id="38144085"/>
<dbReference type="RefSeq" id="XP_026625487.1">
    <property type="nucleotide sequence ID" value="XM_026775729.1"/>
</dbReference>
<name>A0A3F3Q058_9EURO</name>
<keyword evidence="3" id="KW-1185">Reference proteome</keyword>
<reference evidence="2 3" key="1">
    <citation type="submission" date="2018-07" db="EMBL/GenBank/DDBJ databases">
        <title>The genomes of Aspergillus section Nigri reveals drivers in fungal speciation.</title>
        <authorList>
            <consortium name="DOE Joint Genome Institute"/>
            <person name="Vesth T.C."/>
            <person name="Nybo J."/>
            <person name="Theobald S."/>
            <person name="Brandl J."/>
            <person name="Frisvad J.C."/>
            <person name="Nielsen K.F."/>
            <person name="Lyhne E.K."/>
            <person name="Kogle M.E."/>
            <person name="Kuo A."/>
            <person name="Riley R."/>
            <person name="Clum A."/>
            <person name="Nolan M."/>
            <person name="Lipzen A."/>
            <person name="Salamov A."/>
            <person name="Henrissat B."/>
            <person name="Wiebenga A."/>
            <person name="De vries R.P."/>
            <person name="Grigoriev I.V."/>
            <person name="Mortensen U.H."/>
            <person name="Andersen M.R."/>
            <person name="Baker S.E."/>
        </authorList>
    </citation>
    <scope>NUCLEOTIDE SEQUENCE [LARGE SCALE GENOMIC DNA]</scope>
    <source>
        <strain evidence="2 3">CBS 139.54b</strain>
    </source>
</reference>
<feature type="compositionally biased region" description="Basic and acidic residues" evidence="1">
    <location>
        <begin position="62"/>
        <end position="72"/>
    </location>
</feature>
<gene>
    <name evidence="2" type="ORF">BDQ94DRAFT_42372</name>
</gene>
<dbReference type="AlphaFoldDB" id="A0A3F3Q058"/>
<proteinExistence type="predicted"/>
<organism evidence="2 3">
    <name type="scientific">Aspergillus welwitschiae</name>
    <dbReference type="NCBI Taxonomy" id="1341132"/>
    <lineage>
        <taxon>Eukaryota</taxon>
        <taxon>Fungi</taxon>
        <taxon>Dikarya</taxon>
        <taxon>Ascomycota</taxon>
        <taxon>Pezizomycotina</taxon>
        <taxon>Eurotiomycetes</taxon>
        <taxon>Eurotiomycetidae</taxon>
        <taxon>Eurotiales</taxon>
        <taxon>Aspergillaceae</taxon>
        <taxon>Aspergillus</taxon>
        <taxon>Aspergillus subgen. Circumdati</taxon>
    </lineage>
</organism>
<evidence type="ECO:0000313" key="3">
    <source>
        <dbReference type="Proteomes" id="UP000253729"/>
    </source>
</evidence>
<feature type="region of interest" description="Disordered" evidence="1">
    <location>
        <begin position="61"/>
        <end position="86"/>
    </location>
</feature>
<protein>
    <submittedName>
        <fullName evidence="2">Uncharacterized protein</fullName>
    </submittedName>
</protein>
<evidence type="ECO:0000256" key="1">
    <source>
        <dbReference type="SAM" id="MobiDB-lite"/>
    </source>
</evidence>
<dbReference type="Proteomes" id="UP000253729">
    <property type="component" value="Unassembled WGS sequence"/>
</dbReference>
<sequence>MPRRLRQALRTPKMAVLSSAPGPFKMNYHRALWIFSNHPQQPSHHVTSSYSFTCRLGARQRPGPELHCRNEPQDPAAPRPQGHQPARASAVSCNHFCRQYFLQDLRICCGVSRAARLSAAARCALDANLGVKPP</sequence>
<evidence type="ECO:0000313" key="2">
    <source>
        <dbReference type="EMBL" id="RDH32465.1"/>
    </source>
</evidence>
<accession>A0A3F3Q058</accession>
<dbReference type="EMBL" id="KZ852050">
    <property type="protein sequence ID" value="RDH32465.1"/>
    <property type="molecule type" value="Genomic_DNA"/>
</dbReference>